<accession>A0ABP7RI52</accession>
<evidence type="ECO:0000313" key="4">
    <source>
        <dbReference type="Proteomes" id="UP001501310"/>
    </source>
</evidence>
<dbReference type="InterPro" id="IPR050557">
    <property type="entry name" value="RTX_toxin/Mannuronan_C5-epim"/>
</dbReference>
<sequence>MARLVLTEPGEDVDVGGNVTVIGTTAPDEVITILRGNIVLDPSFNAGGDTVRLPDIASSFTIRLSGATATIVGLTSSVTIPVGSAGLTVAFDDVARTLKFDTTLGFVTLGDQRVTSSETGVLPFGATGQLLGTEGADTVNGTESRDVIDGLGGNDTINGLGGDDFIRGGAGNDTINGGAGNDEIYGGSGDDRIIDDIGDFGLIYGGLGNDNISVNNPTGTSFTISGGDGDDEIVVNLGPIGVAYINAGAGADKVASVTEGADVIVTLGAGRDQLIIPAGALADDLGVTVVQDFTVGATGDIVVLKDALTAGLTNWDPGTNPFATGHLQLVNIFGNTYLQVDRDGPGGPLKAQDLIGFAGVAPSGFTAENFNGYDPKAAPGAALASSAQVGDSQSNPLAVGPDLVGDTGLVRMELHDTLGLHTAYYFFA</sequence>
<keyword evidence="4" id="KW-1185">Reference proteome</keyword>
<dbReference type="InterPro" id="IPR018511">
    <property type="entry name" value="Hemolysin-typ_Ca-bd_CS"/>
</dbReference>
<dbReference type="InterPro" id="IPR011049">
    <property type="entry name" value="Serralysin-like_metalloprot_C"/>
</dbReference>
<dbReference type="PRINTS" id="PR00313">
    <property type="entry name" value="CABNDNGRPT"/>
</dbReference>
<proteinExistence type="predicted"/>
<organism evidence="3 4">
    <name type="scientific">Sphingomonas humi</name>
    <dbReference type="NCBI Taxonomy" id="335630"/>
    <lineage>
        <taxon>Bacteria</taxon>
        <taxon>Pseudomonadati</taxon>
        <taxon>Pseudomonadota</taxon>
        <taxon>Alphaproteobacteria</taxon>
        <taxon>Sphingomonadales</taxon>
        <taxon>Sphingomonadaceae</taxon>
        <taxon>Sphingomonas</taxon>
    </lineage>
</organism>
<dbReference type="Gene3D" id="2.150.10.10">
    <property type="entry name" value="Serralysin-like metalloprotease, C-terminal"/>
    <property type="match status" value="1"/>
</dbReference>
<evidence type="ECO:0008006" key="5">
    <source>
        <dbReference type="Google" id="ProtNLM"/>
    </source>
</evidence>
<dbReference type="PROSITE" id="PS00330">
    <property type="entry name" value="HEMOLYSIN_CALCIUM"/>
    <property type="match status" value="3"/>
</dbReference>
<comment type="caution">
    <text evidence="3">The sequence shown here is derived from an EMBL/GenBank/DDBJ whole genome shotgun (WGS) entry which is preliminary data.</text>
</comment>
<comment type="subcellular location">
    <subcellularLocation>
        <location evidence="1">Secreted</location>
    </subcellularLocation>
</comment>
<dbReference type="Proteomes" id="UP001501310">
    <property type="component" value="Unassembled WGS sequence"/>
</dbReference>
<dbReference type="PANTHER" id="PTHR38340:SF1">
    <property type="entry name" value="S-LAYER PROTEIN"/>
    <property type="match status" value="1"/>
</dbReference>
<keyword evidence="2" id="KW-0964">Secreted</keyword>
<dbReference type="RefSeq" id="WP_344708513.1">
    <property type="nucleotide sequence ID" value="NZ_BAAAZD010000001.1"/>
</dbReference>
<gene>
    <name evidence="3" type="ORF">GCM10022211_04250</name>
</gene>
<protein>
    <recommendedName>
        <fullName evidence="5">Calcium-binding protein</fullName>
    </recommendedName>
</protein>
<evidence type="ECO:0000256" key="2">
    <source>
        <dbReference type="ARBA" id="ARBA00022525"/>
    </source>
</evidence>
<dbReference type="InterPro" id="IPR001343">
    <property type="entry name" value="Hemolysn_Ca-bd"/>
</dbReference>
<dbReference type="EMBL" id="BAAAZD010000001">
    <property type="protein sequence ID" value="GAA3997854.1"/>
    <property type="molecule type" value="Genomic_DNA"/>
</dbReference>
<dbReference type="PANTHER" id="PTHR38340">
    <property type="entry name" value="S-LAYER PROTEIN"/>
    <property type="match status" value="1"/>
</dbReference>
<reference evidence="4" key="1">
    <citation type="journal article" date="2019" name="Int. J. Syst. Evol. Microbiol.">
        <title>The Global Catalogue of Microorganisms (GCM) 10K type strain sequencing project: providing services to taxonomists for standard genome sequencing and annotation.</title>
        <authorList>
            <consortium name="The Broad Institute Genomics Platform"/>
            <consortium name="The Broad Institute Genome Sequencing Center for Infectious Disease"/>
            <person name="Wu L."/>
            <person name="Ma J."/>
        </authorList>
    </citation>
    <scope>NUCLEOTIDE SEQUENCE [LARGE SCALE GENOMIC DNA]</scope>
    <source>
        <strain evidence="4">JCM 16603</strain>
    </source>
</reference>
<name>A0ABP7RI52_9SPHN</name>
<evidence type="ECO:0000256" key="1">
    <source>
        <dbReference type="ARBA" id="ARBA00004613"/>
    </source>
</evidence>
<dbReference type="Pfam" id="PF00353">
    <property type="entry name" value="HemolysinCabind"/>
    <property type="match status" value="1"/>
</dbReference>
<evidence type="ECO:0000313" key="3">
    <source>
        <dbReference type="EMBL" id="GAA3997854.1"/>
    </source>
</evidence>
<dbReference type="SUPFAM" id="SSF51120">
    <property type="entry name" value="beta-Roll"/>
    <property type="match status" value="1"/>
</dbReference>